<reference evidence="1 2" key="1">
    <citation type="journal article" date="2022" name="Front. Cell. Infect. Microbiol.">
        <title>The Genomes of Two Strains of Taenia crassiceps the Animal Model for the Study of Human Cysticercosis.</title>
        <authorList>
            <person name="Bobes R.J."/>
            <person name="Estrada K."/>
            <person name="Rios-Valencia D.G."/>
            <person name="Calderon-Gallegos A."/>
            <person name="de la Torre P."/>
            <person name="Carrero J.C."/>
            <person name="Sanchez-Flores A."/>
            <person name="Laclette J.P."/>
        </authorList>
    </citation>
    <scope>NUCLEOTIDE SEQUENCE [LARGE SCALE GENOMIC DNA]</scope>
    <source>
        <strain evidence="1">WFUcys</strain>
    </source>
</reference>
<organism evidence="1 2">
    <name type="scientific">Taenia crassiceps</name>
    <dbReference type="NCBI Taxonomy" id="6207"/>
    <lineage>
        <taxon>Eukaryota</taxon>
        <taxon>Metazoa</taxon>
        <taxon>Spiralia</taxon>
        <taxon>Lophotrochozoa</taxon>
        <taxon>Platyhelminthes</taxon>
        <taxon>Cestoda</taxon>
        <taxon>Eucestoda</taxon>
        <taxon>Cyclophyllidea</taxon>
        <taxon>Taeniidae</taxon>
        <taxon>Taenia</taxon>
    </lineage>
</organism>
<comment type="caution">
    <text evidence="1">The sequence shown here is derived from an EMBL/GenBank/DDBJ whole genome shotgun (WGS) entry which is preliminary data.</text>
</comment>
<proteinExistence type="predicted"/>
<gene>
    <name evidence="1" type="ORF">TcWFU_000519</name>
</gene>
<evidence type="ECO:0000313" key="1">
    <source>
        <dbReference type="EMBL" id="KAL5108359.1"/>
    </source>
</evidence>
<dbReference type="Proteomes" id="UP001651158">
    <property type="component" value="Unassembled WGS sequence"/>
</dbReference>
<dbReference type="EMBL" id="JAKROA010000003">
    <property type="protein sequence ID" value="KAL5108359.1"/>
    <property type="molecule type" value="Genomic_DNA"/>
</dbReference>
<keyword evidence="2" id="KW-1185">Reference proteome</keyword>
<name>A0ABR4QF59_9CEST</name>
<accession>A0ABR4QF59</accession>
<evidence type="ECO:0000313" key="2">
    <source>
        <dbReference type="Proteomes" id="UP001651158"/>
    </source>
</evidence>
<sequence length="84" mass="9485">MYSSITYFGIERQLQNNSTSNSPIPKKVFVLTSSNGNAQCLPKTRLEDEEIRCRILPIDGQHMLLSLVEQVTTLCLFRVALLLS</sequence>
<protein>
    <submittedName>
        <fullName evidence="1">Uncharacterized protein</fullName>
    </submittedName>
</protein>